<evidence type="ECO:0000313" key="6">
    <source>
        <dbReference type="Proteomes" id="UP000199047"/>
    </source>
</evidence>
<dbReference type="PROSITE" id="PS51462">
    <property type="entry name" value="NUDIX"/>
    <property type="match status" value="1"/>
</dbReference>
<dbReference type="InterPro" id="IPR000086">
    <property type="entry name" value="NUDIX_hydrolase_dom"/>
</dbReference>
<dbReference type="GO" id="GO:0016787">
    <property type="term" value="F:hydrolase activity"/>
    <property type="evidence" value="ECO:0007669"/>
    <property type="project" value="UniProtKB-KW"/>
</dbReference>
<dbReference type="Proteomes" id="UP000198868">
    <property type="component" value="Unassembled WGS sequence"/>
</dbReference>
<keyword evidence="1 4" id="KW-0378">Hydrolase</keyword>
<organism evidence="4 5">
    <name type="scientific">Leuconostoc inhae</name>
    <dbReference type="NCBI Taxonomy" id="178001"/>
    <lineage>
        <taxon>Bacteria</taxon>
        <taxon>Bacillati</taxon>
        <taxon>Bacillota</taxon>
        <taxon>Bacilli</taxon>
        <taxon>Lactobacillales</taxon>
        <taxon>Lactobacillaceae</taxon>
        <taxon>Leuconostoc</taxon>
    </lineage>
</organism>
<dbReference type="CDD" id="cd04693">
    <property type="entry name" value="NUDIX_Hydrolase"/>
    <property type="match status" value="1"/>
</dbReference>
<dbReference type="PROSITE" id="PS00893">
    <property type="entry name" value="NUDIX_BOX"/>
    <property type="match status" value="1"/>
</dbReference>
<accession>A0AAN2UH40</accession>
<evidence type="ECO:0000313" key="3">
    <source>
        <dbReference type="EMBL" id="CUW15925.1"/>
    </source>
</evidence>
<dbReference type="EMBL" id="FBTB01000019">
    <property type="protein sequence ID" value="CUW15925.1"/>
    <property type="molecule type" value="Genomic_DNA"/>
</dbReference>
<dbReference type="RefSeq" id="WP_010390090.1">
    <property type="nucleotide sequence ID" value="NZ_FBSX01000025.1"/>
</dbReference>
<dbReference type="EMBL" id="FBTU01000024">
    <property type="protein sequence ID" value="CUW16504.1"/>
    <property type="molecule type" value="Genomic_DNA"/>
</dbReference>
<dbReference type="AlphaFoldDB" id="A0AAN2UH40"/>
<dbReference type="InterPro" id="IPR015797">
    <property type="entry name" value="NUDIX_hydrolase-like_dom_sf"/>
</dbReference>
<feature type="domain" description="Nudix hydrolase" evidence="2">
    <location>
        <begin position="39"/>
        <end position="163"/>
    </location>
</feature>
<dbReference type="PANTHER" id="PTHR10885:SF0">
    <property type="entry name" value="ISOPENTENYL-DIPHOSPHATE DELTA-ISOMERASE"/>
    <property type="match status" value="1"/>
</dbReference>
<evidence type="ECO:0000259" key="2">
    <source>
        <dbReference type="PROSITE" id="PS51462"/>
    </source>
</evidence>
<dbReference type="Pfam" id="PF00293">
    <property type="entry name" value="NUDIX"/>
    <property type="match status" value="1"/>
</dbReference>
<comment type="caution">
    <text evidence="4">The sequence shown here is derived from an EMBL/GenBank/DDBJ whole genome shotgun (WGS) entry which is preliminary data.</text>
</comment>
<sequence>MLNKDKRADKLGELWDIYDEKNELTGRTHHRGEKLNVGDYHLVVNALIFNIQGNVLLQQRSFQKITDPGMWTIATGGSALTGETSESAVIRELHEELNLIVTKNQLQFLKKCRYVVCIDESLDNMTRQISEVEAIKWATLSEVFQISRSNDFNDDHILIQAKTKLLDTDNGQFYT</sequence>
<dbReference type="Proteomes" id="UP000199047">
    <property type="component" value="Unassembled WGS sequence"/>
</dbReference>
<protein>
    <submittedName>
        <fullName evidence="4">Nudix hydrolase YfcD</fullName>
        <ecNumber evidence="4">3.6.-.-</ecNumber>
    </submittedName>
</protein>
<dbReference type="PANTHER" id="PTHR10885">
    <property type="entry name" value="ISOPENTENYL-DIPHOSPHATE DELTA-ISOMERASE"/>
    <property type="match status" value="1"/>
</dbReference>
<keyword evidence="6" id="KW-1185">Reference proteome</keyword>
<dbReference type="EC" id="3.6.-.-" evidence="4"/>
<proteinExistence type="predicted"/>
<evidence type="ECO:0000256" key="1">
    <source>
        <dbReference type="ARBA" id="ARBA00022801"/>
    </source>
</evidence>
<evidence type="ECO:0000313" key="4">
    <source>
        <dbReference type="EMBL" id="CUW16504.1"/>
    </source>
</evidence>
<dbReference type="InterPro" id="IPR020084">
    <property type="entry name" value="NUDIX_hydrolase_CS"/>
</dbReference>
<name>A0AAN2UH40_9LACO</name>
<dbReference type="SUPFAM" id="SSF55811">
    <property type="entry name" value="Nudix"/>
    <property type="match status" value="1"/>
</dbReference>
<gene>
    <name evidence="3" type="ORF">KSL4_0446</name>
    <name evidence="4" type="ORF">PL111_1249</name>
</gene>
<evidence type="ECO:0000313" key="5">
    <source>
        <dbReference type="Proteomes" id="UP000198868"/>
    </source>
</evidence>
<reference evidence="5 6" key="1">
    <citation type="submission" date="2015-12" db="EMBL/GenBank/DDBJ databases">
        <authorList>
            <person name="Andreevskaya M."/>
        </authorList>
    </citation>
    <scope>NUCLEOTIDE SEQUENCE [LARGE SCALE GENOMIC DNA]</scope>
    <source>
        <strain evidence="3 6">KSL4-2</strain>
        <strain evidence="4 5">PL111</strain>
    </source>
</reference>
<dbReference type="Gene3D" id="3.90.79.10">
    <property type="entry name" value="Nucleoside Triphosphate Pyrophosphohydrolase"/>
    <property type="match status" value="1"/>
</dbReference>
<dbReference type="GeneID" id="34301503"/>